<evidence type="ECO:0000256" key="1">
    <source>
        <dbReference type="SAM" id="MobiDB-lite"/>
    </source>
</evidence>
<dbReference type="RefSeq" id="WP_145354248.1">
    <property type="nucleotide sequence ID" value="NZ_CP036262.1"/>
</dbReference>
<dbReference type="AlphaFoldDB" id="A0A517MMD5"/>
<reference evidence="2 3" key="1">
    <citation type="submission" date="2019-02" db="EMBL/GenBank/DDBJ databases">
        <title>Deep-cultivation of Planctomycetes and their phenomic and genomic characterization uncovers novel biology.</title>
        <authorList>
            <person name="Wiegand S."/>
            <person name="Jogler M."/>
            <person name="Boedeker C."/>
            <person name="Pinto D."/>
            <person name="Vollmers J."/>
            <person name="Rivas-Marin E."/>
            <person name="Kohn T."/>
            <person name="Peeters S.H."/>
            <person name="Heuer A."/>
            <person name="Rast P."/>
            <person name="Oberbeckmann S."/>
            <person name="Bunk B."/>
            <person name="Jeske O."/>
            <person name="Meyerdierks A."/>
            <person name="Storesund J.E."/>
            <person name="Kallscheuer N."/>
            <person name="Luecker S."/>
            <person name="Lage O.M."/>
            <person name="Pohl T."/>
            <person name="Merkel B.J."/>
            <person name="Hornburger P."/>
            <person name="Mueller R.-W."/>
            <person name="Bruemmer F."/>
            <person name="Labrenz M."/>
            <person name="Spormann A.M."/>
            <person name="Op den Camp H."/>
            <person name="Overmann J."/>
            <person name="Amann R."/>
            <person name="Jetten M.S.M."/>
            <person name="Mascher T."/>
            <person name="Medema M.H."/>
            <person name="Devos D.P."/>
            <person name="Kaster A.-K."/>
            <person name="Ovreas L."/>
            <person name="Rohde M."/>
            <person name="Galperin M.Y."/>
            <person name="Jogler C."/>
        </authorList>
    </citation>
    <scope>NUCLEOTIDE SEQUENCE [LARGE SCALE GENOMIC DNA]</scope>
    <source>
        <strain evidence="2 3">FF011L</strain>
    </source>
</reference>
<sequence length="410" mass="43007">MNDIQSSRALLLEQLESRCMLAAGVFEQTLDHHGRQPANTQNRPAIVDVQARGTNDSSNGRPDNDLQHGFQPNRDGSHSEGRPAHFSSASGSDTNNPQQIQTPIQVTITPSVVSPDSNASATQSDSFKQPQGGDTTFLGPSTPSTETSSPVTSLAIAPGVETSGAESTANDSNQIVDATGQATGTTADTNAPASNVPVTEELPQALSVVPSESRTTERSELDTSAGGIIESVPLLRRELHLNPESDEGEPWRVDPQSLQRLQEVTRKLDDSLETENPPANDAVIAAWFNNSTGLMEVERYGALGTPTDLSDSIVDVVLNATVGLHRSVDLIAVTPDASEIPDDVRSAILAAIAAEQQPILSAPLNTPGSLRLSAIAYPGAALLVAGAALAARRKRSSGKTESTTDTPPPL</sequence>
<gene>
    <name evidence="2" type="ORF">FF011L_48500</name>
</gene>
<accession>A0A517MMD5</accession>
<feature type="region of interest" description="Disordered" evidence="1">
    <location>
        <begin position="52"/>
        <end position="98"/>
    </location>
</feature>
<name>A0A517MMD5_9BACT</name>
<dbReference type="OrthoDB" id="254480at2"/>
<dbReference type="KEGG" id="rml:FF011L_48500"/>
<feature type="region of interest" description="Disordered" evidence="1">
    <location>
        <begin position="111"/>
        <end position="151"/>
    </location>
</feature>
<protein>
    <submittedName>
        <fullName evidence="2">Uncharacterized protein</fullName>
    </submittedName>
</protein>
<feature type="compositionally biased region" description="Polar residues" evidence="1">
    <location>
        <begin position="52"/>
        <end position="61"/>
    </location>
</feature>
<feature type="compositionally biased region" description="Low complexity" evidence="1">
    <location>
        <begin position="140"/>
        <end position="151"/>
    </location>
</feature>
<organism evidence="2 3">
    <name type="scientific">Roseimaritima multifibrata</name>
    <dbReference type="NCBI Taxonomy" id="1930274"/>
    <lineage>
        <taxon>Bacteria</taxon>
        <taxon>Pseudomonadati</taxon>
        <taxon>Planctomycetota</taxon>
        <taxon>Planctomycetia</taxon>
        <taxon>Pirellulales</taxon>
        <taxon>Pirellulaceae</taxon>
        <taxon>Roseimaritima</taxon>
    </lineage>
</organism>
<dbReference type="EMBL" id="CP036262">
    <property type="protein sequence ID" value="QDS96046.1"/>
    <property type="molecule type" value="Genomic_DNA"/>
</dbReference>
<feature type="region of interest" description="Disordered" evidence="1">
    <location>
        <begin position="183"/>
        <end position="226"/>
    </location>
</feature>
<dbReference type="Proteomes" id="UP000320672">
    <property type="component" value="Chromosome"/>
</dbReference>
<proteinExistence type="predicted"/>
<feature type="compositionally biased region" description="Polar residues" evidence="1">
    <location>
        <begin position="111"/>
        <end position="134"/>
    </location>
</feature>
<evidence type="ECO:0000313" key="3">
    <source>
        <dbReference type="Proteomes" id="UP000320672"/>
    </source>
</evidence>
<feature type="compositionally biased region" description="Polar residues" evidence="1">
    <location>
        <begin position="87"/>
        <end position="96"/>
    </location>
</feature>
<keyword evidence="3" id="KW-1185">Reference proteome</keyword>
<evidence type="ECO:0000313" key="2">
    <source>
        <dbReference type="EMBL" id="QDS96046.1"/>
    </source>
</evidence>